<keyword evidence="7 8" id="KW-0472">Membrane</keyword>
<evidence type="ECO:0000256" key="5">
    <source>
        <dbReference type="ARBA" id="ARBA00022692"/>
    </source>
</evidence>
<sequence>MNLNQFWQRPLIKANLLLAAFAGANFLLYLFATIIGRRSGYGYFIDEFYYIACAKRLAFGYVDHPPLAPFLLRLVLATLGDSLLAIRVLPALANALSLVLTGLIARRLGAGVFGQFLAALAMAVAPIFLVLAGFFSMNPLETLLWSACGYLLITLIQEDRPKLWLAIGALFGLGLMNKHTLIVYISGLLIGMLFTPARIALRNRWFWAGMLLGALIVLPNIVWQIQHGFPSLDFYRNAAQFKNIDSSPVKVILDQILSMNPITAPIWLSGLLFFLAARRGKTYRMFGVMYLILLSVMFASHSSRPDRMLAAYPALFAAGAYLIEQGLKSSRLRNGGQITIVALLLIAWLPLLPFSLPLLPPETMNAVPSPVQIEAGVNSRLPQWLADRFGWEELVTRVANVYETLSPEERAKCAIVAGNYGQAGAVELFGKAYHLPPVISGHNTYWLWGTGDYTGEVAIILGGNSAELRNVFQEVKTATLAECAFCRPDLKIVPIYVAKGLKLPVTTAWARAKSYD</sequence>
<keyword evidence="4 10" id="KW-0808">Transferase</keyword>
<feature type="transmembrane region" description="Helical" evidence="8">
    <location>
        <begin position="205"/>
        <end position="225"/>
    </location>
</feature>
<reference evidence="10" key="1">
    <citation type="journal article" date="2015" name="PeerJ">
        <title>First genomic representation of candidate bacterial phylum KSB3 points to enhanced environmental sensing as a trigger of wastewater bulking.</title>
        <authorList>
            <person name="Sekiguchi Y."/>
            <person name="Ohashi A."/>
            <person name="Parks D.H."/>
            <person name="Yamauchi T."/>
            <person name="Tyson G.W."/>
            <person name="Hugenholtz P."/>
        </authorList>
    </citation>
    <scope>NUCLEOTIDE SEQUENCE [LARGE SCALE GENOMIC DNA]</scope>
</reference>
<dbReference type="Proteomes" id="UP000030700">
    <property type="component" value="Unassembled WGS sequence"/>
</dbReference>
<accession>A0A081BL93</accession>
<feature type="transmembrane region" description="Helical" evidence="8">
    <location>
        <begin position="82"/>
        <end position="104"/>
    </location>
</feature>
<dbReference type="InterPro" id="IPR050297">
    <property type="entry name" value="LipidA_mod_glycosyltrf_83"/>
</dbReference>
<feature type="transmembrane region" description="Helical" evidence="8">
    <location>
        <begin position="12"/>
        <end position="31"/>
    </location>
</feature>
<evidence type="ECO:0000313" key="10">
    <source>
        <dbReference type="EMBL" id="GAK51159.1"/>
    </source>
</evidence>
<dbReference type="HOGENOM" id="CLU_037625_0_0_0"/>
<keyword evidence="2" id="KW-1003">Cell membrane</keyword>
<feature type="transmembrane region" description="Helical" evidence="8">
    <location>
        <begin position="309"/>
        <end position="327"/>
    </location>
</feature>
<evidence type="ECO:0000256" key="6">
    <source>
        <dbReference type="ARBA" id="ARBA00022989"/>
    </source>
</evidence>
<dbReference type="InterPro" id="IPR038731">
    <property type="entry name" value="RgtA/B/C-like"/>
</dbReference>
<feature type="transmembrane region" description="Helical" evidence="8">
    <location>
        <begin position="116"/>
        <end position="135"/>
    </location>
</feature>
<dbReference type="GO" id="GO:0005886">
    <property type="term" value="C:plasma membrane"/>
    <property type="evidence" value="ECO:0007669"/>
    <property type="project" value="UniProtKB-SubCell"/>
</dbReference>
<feature type="domain" description="Glycosyltransferase RgtA/B/C/D-like" evidence="9">
    <location>
        <begin position="63"/>
        <end position="223"/>
    </location>
</feature>
<evidence type="ECO:0000256" key="3">
    <source>
        <dbReference type="ARBA" id="ARBA00022676"/>
    </source>
</evidence>
<evidence type="ECO:0000256" key="1">
    <source>
        <dbReference type="ARBA" id="ARBA00004651"/>
    </source>
</evidence>
<keyword evidence="5 8" id="KW-0812">Transmembrane</keyword>
<feature type="transmembrane region" description="Helical" evidence="8">
    <location>
        <begin position="283"/>
        <end position="303"/>
    </location>
</feature>
<keyword evidence="6 8" id="KW-1133">Transmembrane helix</keyword>
<keyword evidence="11" id="KW-1185">Reference proteome</keyword>
<dbReference type="PANTHER" id="PTHR33908">
    <property type="entry name" value="MANNOSYLTRANSFERASE YKCB-RELATED"/>
    <property type="match status" value="1"/>
</dbReference>
<evidence type="ECO:0000256" key="4">
    <source>
        <dbReference type="ARBA" id="ARBA00022679"/>
    </source>
</evidence>
<dbReference type="Pfam" id="PF13231">
    <property type="entry name" value="PMT_2"/>
    <property type="match status" value="1"/>
</dbReference>
<dbReference type="AlphaFoldDB" id="A0A081BL93"/>
<keyword evidence="3" id="KW-0328">Glycosyltransferase</keyword>
<dbReference type="STRING" id="1499966.U14_02401"/>
<dbReference type="GO" id="GO:0016763">
    <property type="term" value="F:pentosyltransferase activity"/>
    <property type="evidence" value="ECO:0007669"/>
    <property type="project" value="TreeGrafter"/>
</dbReference>
<protein>
    <submittedName>
        <fullName evidence="10">Glycosyl transferase family protein</fullName>
    </submittedName>
</protein>
<feature type="transmembrane region" description="Helical" evidence="8">
    <location>
        <begin position="163"/>
        <end position="193"/>
    </location>
</feature>
<organism evidence="10">
    <name type="scientific">Candidatus Moduliflexus flocculans</name>
    <dbReference type="NCBI Taxonomy" id="1499966"/>
    <lineage>
        <taxon>Bacteria</taxon>
        <taxon>Candidatus Moduliflexota</taxon>
        <taxon>Candidatus Moduliflexia</taxon>
        <taxon>Candidatus Moduliflexales</taxon>
        <taxon>Candidatus Moduliflexaceae</taxon>
    </lineage>
</organism>
<dbReference type="PANTHER" id="PTHR33908:SF11">
    <property type="entry name" value="MEMBRANE PROTEIN"/>
    <property type="match status" value="1"/>
</dbReference>
<name>A0A081BL93_9BACT</name>
<evidence type="ECO:0000259" key="9">
    <source>
        <dbReference type="Pfam" id="PF13231"/>
    </source>
</evidence>
<evidence type="ECO:0000256" key="8">
    <source>
        <dbReference type="SAM" id="Phobius"/>
    </source>
</evidence>
<comment type="subcellular location">
    <subcellularLocation>
        <location evidence="1">Cell membrane</location>
        <topology evidence="1">Multi-pass membrane protein</topology>
    </subcellularLocation>
</comment>
<gene>
    <name evidence="10" type="ORF">U14_02401</name>
</gene>
<feature type="transmembrane region" description="Helical" evidence="8">
    <location>
        <begin position="256"/>
        <end position="276"/>
    </location>
</feature>
<proteinExistence type="predicted"/>
<evidence type="ECO:0000256" key="2">
    <source>
        <dbReference type="ARBA" id="ARBA00022475"/>
    </source>
</evidence>
<dbReference type="EMBL" id="DF820457">
    <property type="protein sequence ID" value="GAK51159.1"/>
    <property type="molecule type" value="Genomic_DNA"/>
</dbReference>
<evidence type="ECO:0000256" key="7">
    <source>
        <dbReference type="ARBA" id="ARBA00023136"/>
    </source>
</evidence>
<dbReference type="GO" id="GO:0009103">
    <property type="term" value="P:lipopolysaccharide biosynthetic process"/>
    <property type="evidence" value="ECO:0007669"/>
    <property type="project" value="UniProtKB-ARBA"/>
</dbReference>
<evidence type="ECO:0000313" key="11">
    <source>
        <dbReference type="Proteomes" id="UP000030700"/>
    </source>
</evidence>
<feature type="transmembrane region" description="Helical" evidence="8">
    <location>
        <begin position="339"/>
        <end position="359"/>
    </location>
</feature>